<dbReference type="Proteomes" id="UP001208017">
    <property type="component" value="Unassembled WGS sequence"/>
</dbReference>
<gene>
    <name evidence="2" type="ORF">OS242_09775</name>
</gene>
<dbReference type="RefSeq" id="WP_267151499.1">
    <property type="nucleotide sequence ID" value="NZ_JAPMLT010000004.1"/>
</dbReference>
<feature type="region of interest" description="Disordered" evidence="1">
    <location>
        <begin position="1"/>
        <end position="31"/>
    </location>
</feature>
<reference evidence="2 3" key="1">
    <citation type="submission" date="2022-11" db="EMBL/GenBank/DDBJ databases">
        <title>Study of microbial diversity in lake waters.</title>
        <authorList>
            <person name="Zhang J."/>
        </authorList>
    </citation>
    <scope>NUCLEOTIDE SEQUENCE [LARGE SCALE GENOMIC DNA]</scope>
    <source>
        <strain evidence="2 3">DT12</strain>
    </source>
</reference>
<evidence type="ECO:0000313" key="3">
    <source>
        <dbReference type="Proteomes" id="UP001208017"/>
    </source>
</evidence>
<organism evidence="2 3">
    <name type="scientific">Tumebacillus lacus</name>
    <dbReference type="NCBI Taxonomy" id="2995335"/>
    <lineage>
        <taxon>Bacteria</taxon>
        <taxon>Bacillati</taxon>
        <taxon>Bacillota</taxon>
        <taxon>Bacilli</taxon>
        <taxon>Bacillales</taxon>
        <taxon>Alicyclobacillaceae</taxon>
        <taxon>Tumebacillus</taxon>
    </lineage>
</organism>
<protein>
    <submittedName>
        <fullName evidence="2">Uncharacterized protein</fullName>
    </submittedName>
</protein>
<sequence length="288" mass="29413">MASDNQNPCGCGGSGSTPSASSPRVTPQQTPGEDIVACEQTVSDQVCVEADVTITPFVTPGTPTVTCLGPISFGPCSDFTKSPTKSCKFTVSQVLCVNVPLSFGADVHAEIGNVACGIPTPGPDCPPPLPPCTCGALIAPNSAQNNVQVNGDPRQGGTLSSDGSICSDTLTTSVYNFAYADATDTDLNFTFNVAPATITGTTFTSVVCRREGNGACVITVTGTGLVTLADNTTSLETFELVLRDSLPTSAQFDRYTLIIGGTNPSNAFFSTTGEVQLPNGTITGLGCS</sequence>
<keyword evidence="3" id="KW-1185">Reference proteome</keyword>
<evidence type="ECO:0000313" key="2">
    <source>
        <dbReference type="EMBL" id="MCX7570250.1"/>
    </source>
</evidence>
<name>A0ABT3X3U2_9BACL</name>
<proteinExistence type="predicted"/>
<dbReference type="EMBL" id="JAPMLT010000004">
    <property type="protein sequence ID" value="MCX7570250.1"/>
    <property type="molecule type" value="Genomic_DNA"/>
</dbReference>
<evidence type="ECO:0000256" key="1">
    <source>
        <dbReference type="SAM" id="MobiDB-lite"/>
    </source>
</evidence>
<accession>A0ABT3X3U2</accession>
<comment type="caution">
    <text evidence="2">The sequence shown here is derived from an EMBL/GenBank/DDBJ whole genome shotgun (WGS) entry which is preliminary data.</text>
</comment>